<dbReference type="PRINTS" id="PR01035">
    <property type="entry name" value="TCRTETA"/>
</dbReference>
<dbReference type="GO" id="GO:0022857">
    <property type="term" value="F:transmembrane transporter activity"/>
    <property type="evidence" value="ECO:0007669"/>
    <property type="project" value="InterPro"/>
</dbReference>
<dbReference type="InterPro" id="IPR001958">
    <property type="entry name" value="Tet-R_TetA/multi-R_MdtG-like"/>
</dbReference>
<dbReference type="AlphaFoldDB" id="A0A2R6Y1C2"/>
<evidence type="ECO:0000259" key="7">
    <source>
        <dbReference type="PROSITE" id="PS50850"/>
    </source>
</evidence>
<feature type="transmembrane region" description="Helical" evidence="6">
    <location>
        <begin position="104"/>
        <end position="124"/>
    </location>
</feature>
<dbReference type="Proteomes" id="UP000244338">
    <property type="component" value="Unassembled WGS sequence"/>
</dbReference>
<feature type="transmembrane region" description="Helical" evidence="6">
    <location>
        <begin position="362"/>
        <end position="381"/>
    </location>
</feature>
<sequence>MPPMSKQPLNKSFLHLALLLWMVEFVRGSIIYAFLPVYGQKTLGMSIAVIGLAVTAHSLVDLLGKTVAGAILDHLSVRWVIMSSMGISFLGLLALPWMHVSWGFIAAAALFGLGISPVWLVAMSQVEERMRSTQMGLLYAFWLIGTGGGLVLTNFFLDHQSQLPLVLSLILWFIGTLSAFFLSDRPIVGLKTPRLREQLYALKRQVRQMRPLLPGMLVQTLAAGMLIPVLPEFVSKHLGISYSDYSYVIMSGGGVAMLALLPMGRLADHFGKKWFLVIGFLGLSGVLWIAPWVKSVTEVVCLAVLLGAFYASVLPAWNALLAQYVPPDYKGMGWGLFSSIEGIGALIGPALGGLIAYHFTTVGTILTSAFLLINIAVYYALAPKHFFEPNP</sequence>
<evidence type="ECO:0000256" key="1">
    <source>
        <dbReference type="ARBA" id="ARBA00004651"/>
    </source>
</evidence>
<proteinExistence type="predicted"/>
<dbReference type="EMBL" id="PEBX01000027">
    <property type="protein sequence ID" value="PTQ56471.1"/>
    <property type="molecule type" value="Genomic_DNA"/>
</dbReference>
<dbReference type="InterPro" id="IPR036259">
    <property type="entry name" value="MFS_trans_sf"/>
</dbReference>
<dbReference type="SUPFAM" id="SSF103473">
    <property type="entry name" value="MFS general substrate transporter"/>
    <property type="match status" value="1"/>
</dbReference>
<gene>
    <name evidence="8" type="ORF">BSOLF_0178</name>
</gene>
<keyword evidence="4 6" id="KW-1133">Transmembrane helix</keyword>
<dbReference type="InterPro" id="IPR020846">
    <property type="entry name" value="MFS_dom"/>
</dbReference>
<evidence type="ECO:0000256" key="2">
    <source>
        <dbReference type="ARBA" id="ARBA00022448"/>
    </source>
</evidence>
<feature type="transmembrane region" description="Helical" evidence="6">
    <location>
        <begin position="212"/>
        <end position="230"/>
    </location>
</feature>
<feature type="transmembrane region" description="Helical" evidence="6">
    <location>
        <begin position="274"/>
        <end position="293"/>
    </location>
</feature>
<accession>A0A2R6Y1C2</accession>
<dbReference type="PANTHER" id="PTHR23526">
    <property type="entry name" value="INTEGRAL MEMBRANE TRANSPORT PROTEIN-RELATED"/>
    <property type="match status" value="1"/>
</dbReference>
<feature type="transmembrane region" description="Helical" evidence="6">
    <location>
        <begin position="334"/>
        <end position="356"/>
    </location>
</feature>
<evidence type="ECO:0000313" key="8">
    <source>
        <dbReference type="EMBL" id="PTQ56471.1"/>
    </source>
</evidence>
<dbReference type="Pfam" id="PF07690">
    <property type="entry name" value="MFS_1"/>
    <property type="match status" value="2"/>
</dbReference>
<dbReference type="PANTHER" id="PTHR23526:SF4">
    <property type="entry name" value="INTEGRAL MEMBRANE TRANSPORT PROTEIN"/>
    <property type="match status" value="1"/>
</dbReference>
<feature type="transmembrane region" description="Helical" evidence="6">
    <location>
        <begin position="136"/>
        <end position="157"/>
    </location>
</feature>
<feature type="transmembrane region" description="Helical" evidence="6">
    <location>
        <begin position="245"/>
        <end position="262"/>
    </location>
</feature>
<reference evidence="9" key="1">
    <citation type="journal article" date="2018" name="Sci. Rep.">
        <title>Lignite coal burning seam in the remote Altai Mountains harbors a hydrogen-driven thermophilic microbial community.</title>
        <authorList>
            <person name="Kadnikov V.V."/>
            <person name="Mardanov A.V."/>
            <person name="Ivasenko D.A."/>
            <person name="Antsiferov D.V."/>
            <person name="Beletsky A.V."/>
            <person name="Karnachuk O.V."/>
            <person name="Ravin N.V."/>
        </authorList>
    </citation>
    <scope>NUCLEOTIDE SEQUENCE [LARGE SCALE GENOMIC DNA]</scope>
</reference>
<evidence type="ECO:0000256" key="6">
    <source>
        <dbReference type="SAM" id="Phobius"/>
    </source>
</evidence>
<comment type="subcellular location">
    <subcellularLocation>
        <location evidence="1">Cell membrane</location>
        <topology evidence="1">Multi-pass membrane protein</topology>
    </subcellularLocation>
</comment>
<dbReference type="Gene3D" id="1.20.1250.20">
    <property type="entry name" value="MFS general substrate transporter like domains"/>
    <property type="match status" value="2"/>
</dbReference>
<feature type="transmembrane region" description="Helical" evidence="6">
    <location>
        <begin position="76"/>
        <end position="98"/>
    </location>
</feature>
<feature type="transmembrane region" description="Helical" evidence="6">
    <location>
        <begin position="44"/>
        <end position="64"/>
    </location>
</feature>
<evidence type="ECO:0000313" key="9">
    <source>
        <dbReference type="Proteomes" id="UP000244338"/>
    </source>
</evidence>
<dbReference type="InterPro" id="IPR011701">
    <property type="entry name" value="MFS"/>
</dbReference>
<dbReference type="GO" id="GO:0005886">
    <property type="term" value="C:plasma membrane"/>
    <property type="evidence" value="ECO:0007669"/>
    <property type="project" value="UniProtKB-SubCell"/>
</dbReference>
<evidence type="ECO:0000256" key="4">
    <source>
        <dbReference type="ARBA" id="ARBA00022989"/>
    </source>
</evidence>
<protein>
    <recommendedName>
        <fullName evidence="7">Major facilitator superfamily (MFS) profile domain-containing protein</fullName>
    </recommendedName>
</protein>
<keyword evidence="2" id="KW-0813">Transport</keyword>
<name>A0A2R6Y1C2_9BACL</name>
<evidence type="ECO:0000256" key="3">
    <source>
        <dbReference type="ARBA" id="ARBA00022692"/>
    </source>
</evidence>
<organism evidence="8 9">
    <name type="scientific">Candidatus Carbonibacillus altaicus</name>
    <dbReference type="NCBI Taxonomy" id="2163959"/>
    <lineage>
        <taxon>Bacteria</taxon>
        <taxon>Bacillati</taxon>
        <taxon>Bacillota</taxon>
        <taxon>Bacilli</taxon>
        <taxon>Bacillales</taxon>
        <taxon>Candidatus Carbonibacillus</taxon>
    </lineage>
</organism>
<comment type="caution">
    <text evidence="8">The sequence shown here is derived from an EMBL/GenBank/DDBJ whole genome shotgun (WGS) entry which is preliminary data.</text>
</comment>
<feature type="domain" description="Major facilitator superfamily (MFS) profile" evidence="7">
    <location>
        <begin position="13"/>
        <end position="386"/>
    </location>
</feature>
<dbReference type="PROSITE" id="PS50850">
    <property type="entry name" value="MFS"/>
    <property type="match status" value="1"/>
</dbReference>
<keyword evidence="3 6" id="KW-0812">Transmembrane</keyword>
<evidence type="ECO:0000256" key="5">
    <source>
        <dbReference type="ARBA" id="ARBA00023136"/>
    </source>
</evidence>
<dbReference type="CDD" id="cd17325">
    <property type="entry name" value="MFS_MdtG_SLC18_like"/>
    <property type="match status" value="1"/>
</dbReference>
<feature type="transmembrane region" description="Helical" evidence="6">
    <location>
        <begin position="163"/>
        <end position="182"/>
    </location>
</feature>
<dbReference type="InterPro" id="IPR052528">
    <property type="entry name" value="Sugar_transport-like"/>
</dbReference>
<keyword evidence="5 6" id="KW-0472">Membrane</keyword>
<feature type="transmembrane region" description="Helical" evidence="6">
    <location>
        <begin position="299"/>
        <end position="322"/>
    </location>
</feature>